<keyword evidence="7" id="KW-0472">Membrane</keyword>
<gene>
    <name evidence="14" type="ORF">GCM10011273_11420</name>
</gene>
<dbReference type="SUPFAM" id="SSF111369">
    <property type="entry name" value="HlyD-like secretion proteins"/>
    <property type="match status" value="1"/>
</dbReference>
<reference evidence="14" key="2">
    <citation type="submission" date="2020-09" db="EMBL/GenBank/DDBJ databases">
        <authorList>
            <person name="Sun Q."/>
            <person name="Kim S."/>
        </authorList>
    </citation>
    <scope>NUCLEOTIDE SEQUENCE</scope>
    <source>
        <strain evidence="14">KCTC 32296</strain>
    </source>
</reference>
<dbReference type="InterPro" id="IPR058626">
    <property type="entry name" value="MdtA-like_b-barrel"/>
</dbReference>
<evidence type="ECO:0000256" key="1">
    <source>
        <dbReference type="ARBA" id="ARBA00004236"/>
    </source>
</evidence>
<evidence type="ECO:0000256" key="7">
    <source>
        <dbReference type="ARBA" id="ARBA00023136"/>
    </source>
</evidence>
<evidence type="ECO:0000313" key="14">
    <source>
        <dbReference type="EMBL" id="GGZ27446.1"/>
    </source>
</evidence>
<evidence type="ECO:0000256" key="9">
    <source>
        <dbReference type="SAM" id="MobiDB-lite"/>
    </source>
</evidence>
<evidence type="ECO:0000256" key="6">
    <source>
        <dbReference type="ARBA" id="ARBA00023054"/>
    </source>
</evidence>
<dbReference type="Pfam" id="PF25917">
    <property type="entry name" value="BSH_RND"/>
    <property type="match status" value="1"/>
</dbReference>
<dbReference type="RefSeq" id="WP_189485428.1">
    <property type="nucleotide sequence ID" value="NZ_BMZB01000001.1"/>
</dbReference>
<dbReference type="Gene3D" id="2.40.30.170">
    <property type="match status" value="1"/>
</dbReference>
<dbReference type="AlphaFoldDB" id="A0A918Q1H0"/>
<keyword evidence="4" id="KW-1003">Cell membrane</keyword>
<reference evidence="14" key="1">
    <citation type="journal article" date="2014" name="Int. J. Syst. Evol. Microbiol.">
        <title>Complete genome sequence of Corynebacterium casei LMG S-19264T (=DSM 44701T), isolated from a smear-ripened cheese.</title>
        <authorList>
            <consortium name="US DOE Joint Genome Institute (JGI-PGF)"/>
            <person name="Walter F."/>
            <person name="Albersmeier A."/>
            <person name="Kalinowski J."/>
            <person name="Ruckert C."/>
        </authorList>
    </citation>
    <scope>NUCLEOTIDE SEQUENCE</scope>
    <source>
        <strain evidence="14">KCTC 32296</strain>
    </source>
</reference>
<dbReference type="Gene3D" id="2.40.420.20">
    <property type="match status" value="1"/>
</dbReference>
<dbReference type="GO" id="GO:0030313">
    <property type="term" value="C:cell envelope"/>
    <property type="evidence" value="ECO:0007669"/>
    <property type="project" value="UniProtKB-SubCell"/>
</dbReference>
<evidence type="ECO:0000259" key="11">
    <source>
        <dbReference type="Pfam" id="PF25917"/>
    </source>
</evidence>
<dbReference type="Pfam" id="PF25876">
    <property type="entry name" value="HH_MFP_RND"/>
    <property type="match status" value="1"/>
</dbReference>
<dbReference type="GO" id="GO:0019898">
    <property type="term" value="C:extrinsic component of membrane"/>
    <property type="evidence" value="ECO:0007669"/>
    <property type="project" value="InterPro"/>
</dbReference>
<dbReference type="PANTHER" id="PTHR30469">
    <property type="entry name" value="MULTIDRUG RESISTANCE PROTEIN MDTA"/>
    <property type="match status" value="1"/>
</dbReference>
<organism evidence="14 15">
    <name type="scientific">Asticcacaulis endophyticus</name>
    <dbReference type="NCBI Taxonomy" id="1395890"/>
    <lineage>
        <taxon>Bacteria</taxon>
        <taxon>Pseudomonadati</taxon>
        <taxon>Pseudomonadota</taxon>
        <taxon>Alphaproteobacteria</taxon>
        <taxon>Caulobacterales</taxon>
        <taxon>Caulobacteraceae</taxon>
        <taxon>Asticcacaulis</taxon>
    </lineage>
</organism>
<dbReference type="NCBIfam" id="TIGR01730">
    <property type="entry name" value="RND_mfp"/>
    <property type="match status" value="1"/>
</dbReference>
<feature type="region of interest" description="Disordered" evidence="9">
    <location>
        <begin position="378"/>
        <end position="402"/>
    </location>
</feature>
<dbReference type="GO" id="GO:1990281">
    <property type="term" value="C:efflux pump complex"/>
    <property type="evidence" value="ECO:0007669"/>
    <property type="project" value="TreeGrafter"/>
</dbReference>
<dbReference type="Gene3D" id="6.10.140.1990">
    <property type="match status" value="1"/>
</dbReference>
<feature type="domain" description="Multidrug resistance protein MdtA-like alpha-helical hairpin" evidence="10">
    <location>
        <begin position="115"/>
        <end position="190"/>
    </location>
</feature>
<keyword evidence="15" id="KW-1185">Reference proteome</keyword>
<feature type="domain" description="Multidrug resistance protein MdtA-like beta-barrel" evidence="12">
    <location>
        <begin position="229"/>
        <end position="318"/>
    </location>
</feature>
<dbReference type="GO" id="GO:0015562">
    <property type="term" value="F:efflux transmembrane transporter activity"/>
    <property type="evidence" value="ECO:0007669"/>
    <property type="project" value="TreeGrafter"/>
</dbReference>
<dbReference type="Gene3D" id="2.40.50.100">
    <property type="match status" value="1"/>
</dbReference>
<keyword evidence="5" id="KW-0997">Cell inner membrane</keyword>
<dbReference type="Pfam" id="PF25944">
    <property type="entry name" value="Beta-barrel_RND"/>
    <property type="match status" value="1"/>
</dbReference>
<feature type="coiled-coil region" evidence="8">
    <location>
        <begin position="107"/>
        <end position="172"/>
    </location>
</feature>
<dbReference type="Proteomes" id="UP000662572">
    <property type="component" value="Unassembled WGS sequence"/>
</dbReference>
<dbReference type="InterPro" id="IPR058625">
    <property type="entry name" value="MdtA-like_BSH"/>
</dbReference>
<dbReference type="GO" id="GO:1990961">
    <property type="term" value="P:xenobiotic detoxification by transmembrane export across the plasma membrane"/>
    <property type="evidence" value="ECO:0007669"/>
    <property type="project" value="InterPro"/>
</dbReference>
<dbReference type="GO" id="GO:1990195">
    <property type="term" value="C:macrolide transmembrane transporter complex"/>
    <property type="evidence" value="ECO:0007669"/>
    <property type="project" value="InterPro"/>
</dbReference>
<name>A0A918Q1H0_9CAUL</name>
<evidence type="ECO:0000259" key="10">
    <source>
        <dbReference type="Pfam" id="PF25876"/>
    </source>
</evidence>
<evidence type="ECO:0000313" key="15">
    <source>
        <dbReference type="Proteomes" id="UP000662572"/>
    </source>
</evidence>
<evidence type="ECO:0000256" key="5">
    <source>
        <dbReference type="ARBA" id="ARBA00022519"/>
    </source>
</evidence>
<proteinExistence type="inferred from homology"/>
<dbReference type="InterPro" id="IPR030190">
    <property type="entry name" value="MacA_alpha-hairpin_sf"/>
</dbReference>
<evidence type="ECO:0000259" key="12">
    <source>
        <dbReference type="Pfam" id="PF25944"/>
    </source>
</evidence>
<dbReference type="EMBL" id="BMZB01000001">
    <property type="protein sequence ID" value="GGZ27446.1"/>
    <property type="molecule type" value="Genomic_DNA"/>
</dbReference>
<comment type="similarity">
    <text evidence="2">Belongs to the membrane fusion protein (MFP) (TC 8.A.1) family.</text>
</comment>
<feature type="domain" description="Multidrug resistance protein MdtA-like barrel-sandwich hybrid" evidence="11">
    <location>
        <begin position="68"/>
        <end position="221"/>
    </location>
</feature>
<dbReference type="InterPro" id="IPR058624">
    <property type="entry name" value="MdtA-like_HH"/>
</dbReference>
<protein>
    <submittedName>
        <fullName evidence="14">Hemolysin secretion protein D</fullName>
    </submittedName>
</protein>
<dbReference type="Pfam" id="PF25967">
    <property type="entry name" value="RND-MFP_C"/>
    <property type="match status" value="1"/>
</dbReference>
<evidence type="ECO:0000256" key="4">
    <source>
        <dbReference type="ARBA" id="ARBA00022475"/>
    </source>
</evidence>
<comment type="subcellular location">
    <subcellularLocation>
        <location evidence="1">Cell membrane</location>
    </subcellularLocation>
</comment>
<sequence length="402" mass="42637">MASKFFRKDNKALMIGLGVLVLVLTGWGLKAAFFSKPKAPPVISAPAQMGDIEKTVLATGSLEPYTLVSVGAQTSGRVTALKVDLGDQVKKGALIAEIDSATQNNALQTALANINNVRAQRAEGEARLAAAKLNYDRQATLYKADAGSKADFESAETEYKSAQASLKAIDAQIASAQVSRNTAEVNLGYTRITAPIDGTVLAIVTKEGQTINANQTTPTIVKMGQLDRMTIKAEISEADVINVREGMEVYFTTLGDSRRRYKATLRSIAPAPDSIKESDSVDTSTASNAIYYYGIFDVDNADGALRTFMTANVTIVLGSARNVLTIPSTALGKPDRDGNYTVQVLGADEKITPRKITIGLNDGNNVEVKSGLKAGERVVTAQAASGPSDTSQRMRRGPQGGL</sequence>
<keyword evidence="3" id="KW-0813">Transport</keyword>
<accession>A0A918Q1H0</accession>
<feature type="domain" description="Multidrug resistance protein MdtA-like C-terminal permuted SH3" evidence="13">
    <location>
        <begin position="322"/>
        <end position="381"/>
    </location>
</feature>
<keyword evidence="6 8" id="KW-0175">Coiled coil</keyword>
<evidence type="ECO:0000256" key="3">
    <source>
        <dbReference type="ARBA" id="ARBA00022448"/>
    </source>
</evidence>
<feature type="compositionally biased region" description="Polar residues" evidence="9">
    <location>
        <begin position="382"/>
        <end position="391"/>
    </location>
</feature>
<comment type="caution">
    <text evidence="14">The sequence shown here is derived from an EMBL/GenBank/DDBJ whole genome shotgun (WGS) entry which is preliminary data.</text>
</comment>
<evidence type="ECO:0000256" key="8">
    <source>
        <dbReference type="SAM" id="Coils"/>
    </source>
</evidence>
<dbReference type="InterPro" id="IPR058627">
    <property type="entry name" value="MdtA-like_C"/>
</dbReference>
<evidence type="ECO:0000259" key="13">
    <source>
        <dbReference type="Pfam" id="PF25967"/>
    </source>
</evidence>
<dbReference type="InterPro" id="IPR006143">
    <property type="entry name" value="RND_pump_MFP"/>
</dbReference>
<evidence type="ECO:0000256" key="2">
    <source>
        <dbReference type="ARBA" id="ARBA00009477"/>
    </source>
</evidence>
<dbReference type="PANTHER" id="PTHR30469:SF33">
    <property type="entry name" value="SLR1207 PROTEIN"/>
    <property type="match status" value="1"/>
</dbReference>